<feature type="signal peptide" evidence="1">
    <location>
        <begin position="1"/>
        <end position="24"/>
    </location>
</feature>
<proteinExistence type="predicted"/>
<accession>A0AAD4SW99</accession>
<dbReference type="AlphaFoldDB" id="A0AAD4SW99"/>
<keyword evidence="1" id="KW-0732">Signal</keyword>
<dbReference type="InterPro" id="IPR025753">
    <property type="entry name" value="AAA_N_dom"/>
</dbReference>
<sequence length="188" mass="22545">MMTNTHQMWIQLSSLMFIVQLIKQFVPRTVYSYLTDPYINISFNEIVTTVNTNSLRLNHAYALLEAYLDPKSSKVAKRIKCELPQEGKKLIFSLDDYEEIVDEFRGIKIWWYLSKKDVNHKYLSERRQLRLKFHRKHRQTIIYDYLDHVLGEGRTITLESRRLKLYSNNPNTGRFQYQPTLWSHGVRV</sequence>
<feature type="domain" description="AAA-type ATPase N-terminal" evidence="2">
    <location>
        <begin position="28"/>
        <end position="114"/>
    </location>
</feature>
<evidence type="ECO:0000313" key="4">
    <source>
        <dbReference type="Proteomes" id="UP001202328"/>
    </source>
</evidence>
<dbReference type="EMBL" id="JAJJMB010008256">
    <property type="protein sequence ID" value="KAI3924806.1"/>
    <property type="molecule type" value="Genomic_DNA"/>
</dbReference>
<gene>
    <name evidence="3" type="ORF">MKW98_031057</name>
</gene>
<dbReference type="Proteomes" id="UP001202328">
    <property type="component" value="Unassembled WGS sequence"/>
</dbReference>
<feature type="chain" id="PRO_5042278947" description="AAA-type ATPase N-terminal domain-containing protein" evidence="1">
    <location>
        <begin position="25"/>
        <end position="188"/>
    </location>
</feature>
<keyword evidence="4" id="KW-1185">Reference proteome</keyword>
<comment type="caution">
    <text evidence="3">The sequence shown here is derived from an EMBL/GenBank/DDBJ whole genome shotgun (WGS) entry which is preliminary data.</text>
</comment>
<evidence type="ECO:0000313" key="3">
    <source>
        <dbReference type="EMBL" id="KAI3924806.1"/>
    </source>
</evidence>
<evidence type="ECO:0000256" key="1">
    <source>
        <dbReference type="SAM" id="SignalP"/>
    </source>
</evidence>
<dbReference type="Pfam" id="PF14363">
    <property type="entry name" value="AAA_assoc"/>
    <property type="match status" value="1"/>
</dbReference>
<protein>
    <recommendedName>
        <fullName evidence="2">AAA-type ATPase N-terminal domain-containing protein</fullName>
    </recommendedName>
</protein>
<dbReference type="InterPro" id="IPR050747">
    <property type="entry name" value="Mitochondrial_chaperone_BCS1"/>
</dbReference>
<organism evidence="3 4">
    <name type="scientific">Papaver atlanticum</name>
    <dbReference type="NCBI Taxonomy" id="357466"/>
    <lineage>
        <taxon>Eukaryota</taxon>
        <taxon>Viridiplantae</taxon>
        <taxon>Streptophyta</taxon>
        <taxon>Embryophyta</taxon>
        <taxon>Tracheophyta</taxon>
        <taxon>Spermatophyta</taxon>
        <taxon>Magnoliopsida</taxon>
        <taxon>Ranunculales</taxon>
        <taxon>Papaveraceae</taxon>
        <taxon>Papaveroideae</taxon>
        <taxon>Papaver</taxon>
    </lineage>
</organism>
<evidence type="ECO:0000259" key="2">
    <source>
        <dbReference type="Pfam" id="PF14363"/>
    </source>
</evidence>
<dbReference type="PANTHER" id="PTHR23070">
    <property type="entry name" value="BCS1 AAA-TYPE ATPASE"/>
    <property type="match status" value="1"/>
</dbReference>
<name>A0AAD4SW99_9MAGN</name>
<reference evidence="3" key="1">
    <citation type="submission" date="2022-04" db="EMBL/GenBank/DDBJ databases">
        <title>A functionally conserved STORR gene fusion in Papaver species that diverged 16.8 million years ago.</title>
        <authorList>
            <person name="Catania T."/>
        </authorList>
    </citation>
    <scope>NUCLEOTIDE SEQUENCE</scope>
    <source>
        <strain evidence="3">S-188037</strain>
    </source>
</reference>